<feature type="domain" description="Aminotransferase class V" evidence="7">
    <location>
        <begin position="31"/>
        <end position="401"/>
    </location>
</feature>
<sequence length="419" mass="45699">MATAERTTPLDLLRADFPALDQEIRPGVRLTYLDNAATTLKPWPVIRAVQAFDAEYPANVHRGIHALSERATEAYELARAKVARFIGAEDPEQVIWTRGTTESINLVAQSWGRAFLKEGDEVVLSDLEHHANLVPWQMLAKERGLTLRFAEITEDGRLEPEAVERVMTDRTRVVAISAMSNVLGTVVPLEPIVAMAHERGAIVVVDGAQGVPHRAIDVSAIGADFLAFSGHKMCGPTGVGVLYGKREHLEAMPPAWGGGSMVMRVTRESSEWNDLPYKFEPGTPPIAQAIGLGAAVDYLSKLDSGAVAAHERGLMEHAHRRLSAIEGVRILGPSPEHKGGIVGMDVEGVHPHDLAQLLDREGVAIRAGQHCAMPLHQKLGLAASGRASAYLYNTTEDVDRLADAVDRARHLFKDRRPRR</sequence>
<dbReference type="OrthoDB" id="9804366at2"/>
<gene>
    <name evidence="8" type="primary">csd_1</name>
    <name evidence="8" type="ORF">ElP_11350</name>
</gene>
<name>A0A518GXK9_9BACT</name>
<evidence type="ECO:0000256" key="6">
    <source>
        <dbReference type="ARBA" id="ARBA00050776"/>
    </source>
</evidence>
<dbReference type="AlphaFoldDB" id="A0A518GXK9"/>
<dbReference type="EC" id="2.8.1.7" evidence="3"/>
<evidence type="ECO:0000256" key="1">
    <source>
        <dbReference type="ARBA" id="ARBA00001933"/>
    </source>
</evidence>
<accession>A0A518GXK9</accession>
<dbReference type="InterPro" id="IPR015421">
    <property type="entry name" value="PyrdxlP-dep_Trfase_major"/>
</dbReference>
<comment type="cofactor">
    <cofactor evidence="1">
        <name>pyridoxal 5'-phosphate</name>
        <dbReference type="ChEBI" id="CHEBI:597326"/>
    </cofactor>
</comment>
<dbReference type="InterPro" id="IPR015422">
    <property type="entry name" value="PyrdxlP-dep_Trfase_small"/>
</dbReference>
<evidence type="ECO:0000313" key="9">
    <source>
        <dbReference type="Proteomes" id="UP000317835"/>
    </source>
</evidence>
<keyword evidence="9" id="KW-1185">Reference proteome</keyword>
<dbReference type="InterPro" id="IPR010970">
    <property type="entry name" value="Cys_dSase_SufS"/>
</dbReference>
<keyword evidence="5" id="KW-0663">Pyridoxal phosphate</keyword>
<organism evidence="8 9">
    <name type="scientific">Tautonia plasticadhaerens</name>
    <dbReference type="NCBI Taxonomy" id="2527974"/>
    <lineage>
        <taxon>Bacteria</taxon>
        <taxon>Pseudomonadati</taxon>
        <taxon>Planctomycetota</taxon>
        <taxon>Planctomycetia</taxon>
        <taxon>Isosphaerales</taxon>
        <taxon>Isosphaeraceae</taxon>
        <taxon>Tautonia</taxon>
    </lineage>
</organism>
<dbReference type="Pfam" id="PF00266">
    <property type="entry name" value="Aminotran_5"/>
    <property type="match status" value="1"/>
</dbReference>
<dbReference type="InterPro" id="IPR000192">
    <property type="entry name" value="Aminotrans_V_dom"/>
</dbReference>
<dbReference type="Gene3D" id="3.40.640.10">
    <property type="entry name" value="Type I PLP-dependent aspartate aminotransferase-like (Major domain)"/>
    <property type="match status" value="1"/>
</dbReference>
<dbReference type="EMBL" id="CP036426">
    <property type="protein sequence ID" value="QDV33292.1"/>
    <property type="molecule type" value="Genomic_DNA"/>
</dbReference>
<dbReference type="PANTHER" id="PTHR43586">
    <property type="entry name" value="CYSTEINE DESULFURASE"/>
    <property type="match status" value="1"/>
</dbReference>
<dbReference type="CDD" id="cd06453">
    <property type="entry name" value="SufS_like"/>
    <property type="match status" value="1"/>
</dbReference>
<reference evidence="8 9" key="1">
    <citation type="submission" date="2019-02" db="EMBL/GenBank/DDBJ databases">
        <title>Deep-cultivation of Planctomycetes and their phenomic and genomic characterization uncovers novel biology.</title>
        <authorList>
            <person name="Wiegand S."/>
            <person name="Jogler M."/>
            <person name="Boedeker C."/>
            <person name="Pinto D."/>
            <person name="Vollmers J."/>
            <person name="Rivas-Marin E."/>
            <person name="Kohn T."/>
            <person name="Peeters S.H."/>
            <person name="Heuer A."/>
            <person name="Rast P."/>
            <person name="Oberbeckmann S."/>
            <person name="Bunk B."/>
            <person name="Jeske O."/>
            <person name="Meyerdierks A."/>
            <person name="Storesund J.E."/>
            <person name="Kallscheuer N."/>
            <person name="Luecker S."/>
            <person name="Lage O.M."/>
            <person name="Pohl T."/>
            <person name="Merkel B.J."/>
            <person name="Hornburger P."/>
            <person name="Mueller R.-W."/>
            <person name="Bruemmer F."/>
            <person name="Labrenz M."/>
            <person name="Spormann A.M."/>
            <person name="Op den Camp H."/>
            <person name="Overmann J."/>
            <person name="Amann R."/>
            <person name="Jetten M.S.M."/>
            <person name="Mascher T."/>
            <person name="Medema M.H."/>
            <person name="Devos D.P."/>
            <person name="Kaster A.-K."/>
            <person name="Ovreas L."/>
            <person name="Rohde M."/>
            <person name="Galperin M.Y."/>
            <person name="Jogler C."/>
        </authorList>
    </citation>
    <scope>NUCLEOTIDE SEQUENCE [LARGE SCALE GENOMIC DNA]</scope>
    <source>
        <strain evidence="8 9">ElP</strain>
    </source>
</reference>
<comment type="catalytic activity">
    <reaction evidence="6">
        <text>(sulfur carrier)-H + L-cysteine = (sulfur carrier)-SH + L-alanine</text>
        <dbReference type="Rhea" id="RHEA:43892"/>
        <dbReference type="Rhea" id="RHEA-COMP:14737"/>
        <dbReference type="Rhea" id="RHEA-COMP:14739"/>
        <dbReference type="ChEBI" id="CHEBI:29917"/>
        <dbReference type="ChEBI" id="CHEBI:35235"/>
        <dbReference type="ChEBI" id="CHEBI:57972"/>
        <dbReference type="ChEBI" id="CHEBI:64428"/>
        <dbReference type="EC" id="2.8.1.7"/>
    </reaction>
</comment>
<comment type="similarity">
    <text evidence="2">Belongs to the class-V pyridoxal-phosphate-dependent aminotransferase family. Csd subfamily.</text>
</comment>
<dbReference type="SUPFAM" id="SSF53383">
    <property type="entry name" value="PLP-dependent transferases"/>
    <property type="match status" value="1"/>
</dbReference>
<dbReference type="NCBIfam" id="TIGR01979">
    <property type="entry name" value="sufS"/>
    <property type="match status" value="1"/>
</dbReference>
<dbReference type="PANTHER" id="PTHR43586:SF8">
    <property type="entry name" value="CYSTEINE DESULFURASE 1, CHLOROPLASTIC"/>
    <property type="match status" value="1"/>
</dbReference>
<proteinExistence type="inferred from homology"/>
<dbReference type="GO" id="GO:0031071">
    <property type="term" value="F:cysteine desulfurase activity"/>
    <property type="evidence" value="ECO:0007669"/>
    <property type="project" value="UniProtKB-EC"/>
</dbReference>
<dbReference type="GO" id="GO:0030170">
    <property type="term" value="F:pyridoxal phosphate binding"/>
    <property type="evidence" value="ECO:0007669"/>
    <property type="project" value="InterPro"/>
</dbReference>
<dbReference type="Proteomes" id="UP000317835">
    <property type="component" value="Chromosome"/>
</dbReference>
<dbReference type="GO" id="GO:0006534">
    <property type="term" value="P:cysteine metabolic process"/>
    <property type="evidence" value="ECO:0007669"/>
    <property type="project" value="InterPro"/>
</dbReference>
<evidence type="ECO:0000256" key="4">
    <source>
        <dbReference type="ARBA" id="ARBA00022679"/>
    </source>
</evidence>
<evidence type="ECO:0000256" key="5">
    <source>
        <dbReference type="ARBA" id="ARBA00022898"/>
    </source>
</evidence>
<evidence type="ECO:0000256" key="2">
    <source>
        <dbReference type="ARBA" id="ARBA00010447"/>
    </source>
</evidence>
<dbReference type="KEGG" id="tpla:ElP_11350"/>
<keyword evidence="4 8" id="KW-0808">Transferase</keyword>
<evidence type="ECO:0000256" key="3">
    <source>
        <dbReference type="ARBA" id="ARBA00012239"/>
    </source>
</evidence>
<dbReference type="RefSeq" id="WP_145267685.1">
    <property type="nucleotide sequence ID" value="NZ_CP036426.1"/>
</dbReference>
<dbReference type="Gene3D" id="3.90.1150.10">
    <property type="entry name" value="Aspartate Aminotransferase, domain 1"/>
    <property type="match status" value="1"/>
</dbReference>
<evidence type="ECO:0000313" key="8">
    <source>
        <dbReference type="EMBL" id="QDV33292.1"/>
    </source>
</evidence>
<protein>
    <recommendedName>
        <fullName evidence="3">cysteine desulfurase</fullName>
        <ecNumber evidence="3">2.8.1.7</ecNumber>
    </recommendedName>
</protein>
<evidence type="ECO:0000259" key="7">
    <source>
        <dbReference type="Pfam" id="PF00266"/>
    </source>
</evidence>
<dbReference type="InterPro" id="IPR015424">
    <property type="entry name" value="PyrdxlP-dep_Trfase"/>
</dbReference>